<keyword evidence="8 12" id="KW-0798">TonB box</keyword>
<evidence type="ECO:0000256" key="6">
    <source>
        <dbReference type="ARBA" id="ARBA00023004"/>
    </source>
</evidence>
<evidence type="ECO:0000256" key="3">
    <source>
        <dbReference type="ARBA" id="ARBA00022452"/>
    </source>
</evidence>
<evidence type="ECO:0000313" key="17">
    <source>
        <dbReference type="Proteomes" id="UP001595904"/>
    </source>
</evidence>
<feature type="chain" id="PRO_5045809702" evidence="13">
    <location>
        <begin position="28"/>
        <end position="757"/>
    </location>
</feature>
<evidence type="ECO:0000256" key="9">
    <source>
        <dbReference type="ARBA" id="ARBA00023136"/>
    </source>
</evidence>
<evidence type="ECO:0000256" key="2">
    <source>
        <dbReference type="ARBA" id="ARBA00022448"/>
    </source>
</evidence>
<dbReference type="InterPro" id="IPR000531">
    <property type="entry name" value="Beta-barrel_TonB"/>
</dbReference>
<accession>A0ABV8SXL2</accession>
<keyword evidence="6" id="KW-0408">Iron</keyword>
<evidence type="ECO:0000256" key="7">
    <source>
        <dbReference type="ARBA" id="ARBA00023065"/>
    </source>
</evidence>
<evidence type="ECO:0000313" key="16">
    <source>
        <dbReference type="EMBL" id="MFC4312356.1"/>
    </source>
</evidence>
<keyword evidence="13" id="KW-0732">Signal</keyword>
<evidence type="ECO:0000259" key="14">
    <source>
        <dbReference type="Pfam" id="PF00593"/>
    </source>
</evidence>
<dbReference type="CDD" id="cd01347">
    <property type="entry name" value="ligand_gated_channel"/>
    <property type="match status" value="1"/>
</dbReference>
<evidence type="ECO:0000259" key="15">
    <source>
        <dbReference type="Pfam" id="PF07715"/>
    </source>
</evidence>
<dbReference type="PROSITE" id="PS52016">
    <property type="entry name" value="TONB_DEPENDENT_REC_3"/>
    <property type="match status" value="1"/>
</dbReference>
<keyword evidence="9 11" id="KW-0472">Membrane</keyword>
<evidence type="ECO:0000256" key="11">
    <source>
        <dbReference type="PROSITE-ProRule" id="PRU01360"/>
    </source>
</evidence>
<reference evidence="17" key="1">
    <citation type="journal article" date="2019" name="Int. J. Syst. Evol. Microbiol.">
        <title>The Global Catalogue of Microorganisms (GCM) 10K type strain sequencing project: providing services to taxonomists for standard genome sequencing and annotation.</title>
        <authorList>
            <consortium name="The Broad Institute Genomics Platform"/>
            <consortium name="The Broad Institute Genome Sequencing Center for Infectious Disease"/>
            <person name="Wu L."/>
            <person name="Ma J."/>
        </authorList>
    </citation>
    <scope>NUCLEOTIDE SEQUENCE [LARGE SCALE GENOMIC DNA]</scope>
    <source>
        <strain evidence="17">CGMCC 1.10759</strain>
    </source>
</reference>
<sequence>MATSPAVTQHLLLSAAVSSFISVPLYAAESTLPDESAVLQEVIVTAQKRAQNIQDVPIAISAISEAQLADRHIDDISDIALVTPGVSFVPSGPGQGQFVIRGIQVSANRATEPRFQPAVGVYFDELPVANALYNPSLNTFDMERVEVLRGPQGTLYGSGSLAGTVKFITNAPDAGGFDAAGRASLGHTENSPDQNYSADVMLNAPIVQDVAALRFVGGYRQDGGYVDNIADGSDGIGRTTTGGGRLAFNVKPSDTLSITLRAIAQRMQANGDGAVDLVSPGVSGRLGERQQWRLTPTPVRDDFNALSAEVEYDFGAAALTSVTSYLDRDIRNQFSHTNVLPTFLGAPLQFSPYMNPLRYHGVLQELRIASTSDGPFQWIGGAFYSDSVRRFAQNFWTPGIDTYLASIGSPATQFFGVSAADTLWESYLHFKERQSALFGELSYAFLDEKLIATAGGRWFKYDQDYATQAAGIYNGGVTFGSAEANTEDFNPKLVLSYKLADNVMIAAQASEGFRLGGANEIVPADVCGSSAPLSFGPEHLRNYELSAKTSWLDDRLIANLSVYEMHYRDIQLTQRFQPECGFSFTGNGGKATSRGVELELIGRAGALQWSVFGSWIDATLDKDTPPGINGSKGDRLPFSPRFSGNAYARYTRPMGASVDGFVQLEYRYVGERVQRVDYRLNTIAFDQPAPSYDIGNLQLGMSKDSWEAALYVDNLWDDGSILAGGGYAFGLPGAGRTVYVNRPRTIGLEFTVRTGRR</sequence>
<evidence type="ECO:0000256" key="4">
    <source>
        <dbReference type="ARBA" id="ARBA00022496"/>
    </source>
</evidence>
<proteinExistence type="inferred from homology"/>
<feature type="signal peptide" evidence="13">
    <location>
        <begin position="1"/>
        <end position="27"/>
    </location>
</feature>
<comment type="caution">
    <text evidence="16">The sequence shown here is derived from an EMBL/GenBank/DDBJ whole genome shotgun (WGS) entry which is preliminary data.</text>
</comment>
<dbReference type="RefSeq" id="WP_380601676.1">
    <property type="nucleotide sequence ID" value="NZ_JBHSDU010000014.1"/>
</dbReference>
<dbReference type="Proteomes" id="UP001595904">
    <property type="component" value="Unassembled WGS sequence"/>
</dbReference>
<dbReference type="InterPro" id="IPR036942">
    <property type="entry name" value="Beta-barrel_TonB_sf"/>
</dbReference>
<feature type="domain" description="TonB-dependent receptor plug" evidence="15">
    <location>
        <begin position="53"/>
        <end position="164"/>
    </location>
</feature>
<feature type="domain" description="TonB-dependent receptor-like beta-barrel" evidence="14">
    <location>
        <begin position="282"/>
        <end position="715"/>
    </location>
</feature>
<protein>
    <submittedName>
        <fullName evidence="16">TonB-dependent receptor</fullName>
    </submittedName>
</protein>
<evidence type="ECO:0000256" key="10">
    <source>
        <dbReference type="ARBA" id="ARBA00023237"/>
    </source>
</evidence>
<keyword evidence="5 11" id="KW-0812">Transmembrane</keyword>
<dbReference type="PANTHER" id="PTHR32552">
    <property type="entry name" value="FERRICHROME IRON RECEPTOR-RELATED"/>
    <property type="match status" value="1"/>
</dbReference>
<keyword evidence="7" id="KW-0406">Ion transport</keyword>
<gene>
    <name evidence="16" type="ORF">ACFPN2_24955</name>
</gene>
<evidence type="ECO:0000256" key="5">
    <source>
        <dbReference type="ARBA" id="ARBA00022692"/>
    </source>
</evidence>
<keyword evidence="16" id="KW-0675">Receptor</keyword>
<evidence type="ECO:0000256" key="13">
    <source>
        <dbReference type="SAM" id="SignalP"/>
    </source>
</evidence>
<comment type="similarity">
    <text evidence="11 12">Belongs to the TonB-dependent receptor family.</text>
</comment>
<comment type="subcellular location">
    <subcellularLocation>
        <location evidence="1 11">Cell outer membrane</location>
        <topology evidence="1 11">Multi-pass membrane protein</topology>
    </subcellularLocation>
</comment>
<keyword evidence="2 11" id="KW-0813">Transport</keyword>
<dbReference type="Pfam" id="PF07715">
    <property type="entry name" value="Plug"/>
    <property type="match status" value="1"/>
</dbReference>
<dbReference type="InterPro" id="IPR012910">
    <property type="entry name" value="Plug_dom"/>
</dbReference>
<dbReference type="SUPFAM" id="SSF56935">
    <property type="entry name" value="Porins"/>
    <property type="match status" value="1"/>
</dbReference>
<dbReference type="InterPro" id="IPR039426">
    <property type="entry name" value="TonB-dep_rcpt-like"/>
</dbReference>
<organism evidence="16 17">
    <name type="scientific">Steroidobacter flavus</name>
    <dbReference type="NCBI Taxonomy" id="1842136"/>
    <lineage>
        <taxon>Bacteria</taxon>
        <taxon>Pseudomonadati</taxon>
        <taxon>Pseudomonadota</taxon>
        <taxon>Gammaproteobacteria</taxon>
        <taxon>Steroidobacterales</taxon>
        <taxon>Steroidobacteraceae</taxon>
        <taxon>Steroidobacter</taxon>
    </lineage>
</organism>
<keyword evidence="17" id="KW-1185">Reference proteome</keyword>
<name>A0ABV8SXL2_9GAMM</name>
<dbReference type="Gene3D" id="2.40.170.20">
    <property type="entry name" value="TonB-dependent receptor, beta-barrel domain"/>
    <property type="match status" value="1"/>
</dbReference>
<keyword evidence="4" id="KW-0410">Iron transport</keyword>
<keyword evidence="3 11" id="KW-1134">Transmembrane beta strand</keyword>
<dbReference type="Pfam" id="PF00593">
    <property type="entry name" value="TonB_dep_Rec_b-barrel"/>
    <property type="match status" value="1"/>
</dbReference>
<evidence type="ECO:0000256" key="12">
    <source>
        <dbReference type="RuleBase" id="RU003357"/>
    </source>
</evidence>
<dbReference type="EMBL" id="JBHSDU010000014">
    <property type="protein sequence ID" value="MFC4312356.1"/>
    <property type="molecule type" value="Genomic_DNA"/>
</dbReference>
<evidence type="ECO:0000256" key="1">
    <source>
        <dbReference type="ARBA" id="ARBA00004571"/>
    </source>
</evidence>
<keyword evidence="10 11" id="KW-0998">Cell outer membrane</keyword>
<dbReference type="PANTHER" id="PTHR32552:SF81">
    <property type="entry name" value="TONB-DEPENDENT OUTER MEMBRANE RECEPTOR"/>
    <property type="match status" value="1"/>
</dbReference>
<evidence type="ECO:0000256" key="8">
    <source>
        <dbReference type="ARBA" id="ARBA00023077"/>
    </source>
</evidence>